<organism evidence="2 3">
    <name type="scientific">Thalassospira xianhensis MCCC 1A02616</name>
    <dbReference type="NCBI Taxonomy" id="1177929"/>
    <lineage>
        <taxon>Bacteria</taxon>
        <taxon>Pseudomonadati</taxon>
        <taxon>Pseudomonadota</taxon>
        <taxon>Alphaproteobacteria</taxon>
        <taxon>Rhodospirillales</taxon>
        <taxon>Thalassospiraceae</taxon>
        <taxon>Thalassospira</taxon>
    </lineage>
</organism>
<reference evidence="2 3" key="1">
    <citation type="submission" date="2014-07" db="EMBL/GenBank/DDBJ databases">
        <title>Draft genome sequence of Thalassospira xianhensis P-4 (MCCC 1A02616).</title>
        <authorList>
            <person name="Lai Q."/>
            <person name="Shao Z."/>
        </authorList>
    </citation>
    <scope>NUCLEOTIDE SEQUENCE [LARGE SCALE GENOMIC DNA]</scope>
    <source>
        <strain evidence="2 3">MCCC 1A02616</strain>
    </source>
</reference>
<keyword evidence="1" id="KW-0472">Membrane</keyword>
<comment type="caution">
    <text evidence="2">The sequence shown here is derived from an EMBL/GenBank/DDBJ whole genome shotgun (WGS) entry which is preliminary data.</text>
</comment>
<dbReference type="Proteomes" id="UP000252419">
    <property type="component" value="Unassembled WGS sequence"/>
</dbReference>
<keyword evidence="3" id="KW-1185">Reference proteome</keyword>
<dbReference type="AlphaFoldDB" id="A0A367UII3"/>
<feature type="transmembrane region" description="Helical" evidence="1">
    <location>
        <begin position="122"/>
        <end position="139"/>
    </location>
</feature>
<feature type="transmembrane region" description="Helical" evidence="1">
    <location>
        <begin position="13"/>
        <end position="35"/>
    </location>
</feature>
<gene>
    <name evidence="2" type="ORF">TH5_02095</name>
</gene>
<evidence type="ECO:0000313" key="3">
    <source>
        <dbReference type="Proteomes" id="UP000252419"/>
    </source>
</evidence>
<keyword evidence="1" id="KW-0812">Transmembrane</keyword>
<accession>A0A367UII3</accession>
<proteinExistence type="predicted"/>
<feature type="transmembrane region" description="Helical" evidence="1">
    <location>
        <begin position="303"/>
        <end position="325"/>
    </location>
</feature>
<dbReference type="RefSeq" id="WP_114120473.1">
    <property type="nucleotide sequence ID" value="NZ_JPWA01000001.1"/>
</dbReference>
<name>A0A367UII3_9PROT</name>
<evidence type="ECO:0000256" key="1">
    <source>
        <dbReference type="SAM" id="Phobius"/>
    </source>
</evidence>
<dbReference type="EMBL" id="JPWA01000001">
    <property type="protein sequence ID" value="RCK07840.1"/>
    <property type="molecule type" value="Genomic_DNA"/>
</dbReference>
<sequence>MTVTERSARFLKYAGTVGLGLAVCMAVISHVLAVGTAISKDAQMDIANGWIMAEQFAFHVPLFLGVVVLVSGRLTLNQFLMCVILAYVFNELGVFPERLHGFFEVNHFYPDAFYHGNQSVNVQYAILIFYAALAPLLCIRISLKKFRTIDTVFVTLIFFTMIGTTFIFHKIIVENALKTAIEDTRYNRMQSMQLISNLPTGDAFSRLFQDSCNKIDVSCFVLNPGEPLPAGKRYSEMLLEMARSVQRDTGNNQVFFSQALYVGGLEEEMYGEQYVFRRLPDGTVRFIVDTQDYGMIPAEYKPYFAILMLCAHIWWVGGGTALLFWHKRRFRRRQRMSTTSAPAH</sequence>
<feature type="transmembrane region" description="Helical" evidence="1">
    <location>
        <begin position="56"/>
        <end position="89"/>
    </location>
</feature>
<evidence type="ECO:0000313" key="2">
    <source>
        <dbReference type="EMBL" id="RCK07840.1"/>
    </source>
</evidence>
<feature type="transmembrane region" description="Helical" evidence="1">
    <location>
        <begin position="151"/>
        <end position="172"/>
    </location>
</feature>
<protein>
    <submittedName>
        <fullName evidence="2">Uncharacterized protein</fullName>
    </submittedName>
</protein>
<keyword evidence="1" id="KW-1133">Transmembrane helix</keyword>